<dbReference type="EMBL" id="PGUY01000054">
    <property type="protein sequence ID" value="PLT28661.1"/>
    <property type="molecule type" value="Genomic_DNA"/>
</dbReference>
<feature type="transmembrane region" description="Helical" evidence="1">
    <location>
        <begin position="97"/>
        <end position="114"/>
    </location>
</feature>
<feature type="transmembrane region" description="Helical" evidence="1">
    <location>
        <begin position="154"/>
        <end position="176"/>
    </location>
</feature>
<keyword evidence="1" id="KW-0812">Transmembrane</keyword>
<dbReference type="AlphaFoldDB" id="A0A2N5M2S9"/>
<evidence type="ECO:0000256" key="1">
    <source>
        <dbReference type="SAM" id="Phobius"/>
    </source>
</evidence>
<organism evidence="2 3">
    <name type="scientific">Peribacillus deserti</name>
    <dbReference type="NCBI Taxonomy" id="673318"/>
    <lineage>
        <taxon>Bacteria</taxon>
        <taxon>Bacillati</taxon>
        <taxon>Bacillota</taxon>
        <taxon>Bacilli</taxon>
        <taxon>Bacillales</taxon>
        <taxon>Bacillaceae</taxon>
        <taxon>Peribacillus</taxon>
    </lineage>
</organism>
<dbReference type="Proteomes" id="UP000234748">
    <property type="component" value="Unassembled WGS sequence"/>
</dbReference>
<keyword evidence="1" id="KW-1133">Transmembrane helix</keyword>
<protein>
    <submittedName>
        <fullName evidence="2">Uncharacterized protein</fullName>
    </submittedName>
</protein>
<keyword evidence="1" id="KW-0472">Membrane</keyword>
<feature type="transmembrane region" description="Helical" evidence="1">
    <location>
        <begin position="121"/>
        <end position="142"/>
    </location>
</feature>
<gene>
    <name evidence="2" type="ORF">CUU66_17340</name>
</gene>
<proteinExistence type="predicted"/>
<accession>A0A2N5M2S9</accession>
<name>A0A2N5M2S9_9BACI</name>
<evidence type="ECO:0000313" key="2">
    <source>
        <dbReference type="EMBL" id="PLT28661.1"/>
    </source>
</evidence>
<comment type="caution">
    <text evidence="2">The sequence shown here is derived from an EMBL/GenBank/DDBJ whole genome shotgun (WGS) entry which is preliminary data.</text>
</comment>
<reference evidence="2 3" key="1">
    <citation type="submission" date="2017-11" db="EMBL/GenBank/DDBJ databases">
        <title>Comparitive Functional Genomics of Dry Heat Resistant strains isolated from the Viking Spacecraft.</title>
        <authorList>
            <person name="Seuylemezian A."/>
            <person name="Cooper K."/>
            <person name="Vaishampayan P."/>
        </authorList>
    </citation>
    <scope>NUCLEOTIDE SEQUENCE [LARGE SCALE GENOMIC DNA]</scope>
    <source>
        <strain evidence="2 3">V1-29</strain>
    </source>
</reference>
<keyword evidence="3" id="KW-1185">Reference proteome</keyword>
<sequence>MFWTVRYWFVPLRGINQYPFVLTNLSSTGKLVSPSVLSCFAAIFQSAGGFFPTIGYGISIFTTLPIFMAMIISKTHGFLSYFLTIFLLVIIQPSELIVFPFTTGLLGISLGLTFHFFKKRFFIVFFSAASLLSGILILIYLFKFPILGPALTNFNYIGIIIALLSSFIYCWAWVEFCRTILNRLMKTSPDNQVNRTV</sequence>
<evidence type="ECO:0000313" key="3">
    <source>
        <dbReference type="Proteomes" id="UP000234748"/>
    </source>
</evidence>
<feature type="transmembrane region" description="Helical" evidence="1">
    <location>
        <begin position="66"/>
        <end position="91"/>
    </location>
</feature>